<dbReference type="Pfam" id="PF09430">
    <property type="entry name" value="EMC7_beta-sandw"/>
    <property type="match status" value="1"/>
</dbReference>
<dbReference type="InterPro" id="IPR019008">
    <property type="entry name" value="Beta_sandwich_EMC7"/>
</dbReference>
<organism evidence="11 12">
    <name type="scientific">Cyclotella cryptica</name>
    <dbReference type="NCBI Taxonomy" id="29204"/>
    <lineage>
        <taxon>Eukaryota</taxon>
        <taxon>Sar</taxon>
        <taxon>Stramenopiles</taxon>
        <taxon>Ochrophyta</taxon>
        <taxon>Bacillariophyta</taxon>
        <taxon>Coscinodiscophyceae</taxon>
        <taxon>Thalassiosirophycidae</taxon>
        <taxon>Stephanodiscales</taxon>
        <taxon>Stephanodiscaceae</taxon>
        <taxon>Cyclotella</taxon>
    </lineage>
</organism>
<dbReference type="AlphaFoldDB" id="A0ABD3PWM9"/>
<dbReference type="Proteomes" id="UP001516023">
    <property type="component" value="Unassembled WGS sequence"/>
</dbReference>
<evidence type="ECO:0000256" key="5">
    <source>
        <dbReference type="ARBA" id="ARBA00022989"/>
    </source>
</evidence>
<feature type="region of interest" description="Disordered" evidence="7">
    <location>
        <begin position="197"/>
        <end position="230"/>
    </location>
</feature>
<gene>
    <name evidence="11" type="ORF">HJC23_003933</name>
</gene>
<keyword evidence="6 8" id="KW-0472">Membrane</keyword>
<comment type="caution">
    <text evidence="11">The sequence shown here is derived from an EMBL/GenBank/DDBJ whole genome shotgun (WGS) entry which is preliminary data.</text>
</comment>
<feature type="signal peptide" evidence="9">
    <location>
        <begin position="1"/>
        <end position="22"/>
    </location>
</feature>
<evidence type="ECO:0000256" key="9">
    <source>
        <dbReference type="SAM" id="SignalP"/>
    </source>
</evidence>
<evidence type="ECO:0000256" key="2">
    <source>
        <dbReference type="ARBA" id="ARBA00008880"/>
    </source>
</evidence>
<evidence type="ECO:0000256" key="4">
    <source>
        <dbReference type="ARBA" id="ARBA00022729"/>
    </source>
</evidence>
<sequence length="230" mass="25831">MTVLTTLIVALFFCILPTPCKSDATPPHATIRGRLRLPDPNAPLNSTRLTLNDGSLTTYTLPDGSFVFHRVPPGVHLLDVQSREHHFSQVKIQLLEEAMDAPKCVEYVYPGATKQAVPHPLELTAHASYQYYEPRDGFSILGIFKNPMLLMMVVMGGMMFMMPKMMENLDPEQKEQMQRQLEMQQDPTKMLSQMWGEFTGTGSEEQPAPVVERKPSAKAGAKTARRGKRD</sequence>
<dbReference type="PANTHER" id="PTHR13605:SF4">
    <property type="entry name" value="ER MEMBRANE PROTEIN COMPLEX SUBUNIT 7"/>
    <property type="match status" value="1"/>
</dbReference>
<evidence type="ECO:0000256" key="3">
    <source>
        <dbReference type="ARBA" id="ARBA00022692"/>
    </source>
</evidence>
<evidence type="ECO:0000313" key="11">
    <source>
        <dbReference type="EMBL" id="KAL3791676.1"/>
    </source>
</evidence>
<dbReference type="SUPFAM" id="SSF49452">
    <property type="entry name" value="Starch-binding domain-like"/>
    <property type="match status" value="1"/>
</dbReference>
<keyword evidence="5 8" id="KW-1133">Transmembrane helix</keyword>
<protein>
    <recommendedName>
        <fullName evidence="10">ER membrane protein complex subunit 7 beta-sandwich domain-containing protein</fullName>
    </recommendedName>
</protein>
<feature type="chain" id="PRO_5044848025" description="ER membrane protein complex subunit 7 beta-sandwich domain-containing protein" evidence="9">
    <location>
        <begin position="23"/>
        <end position="230"/>
    </location>
</feature>
<name>A0ABD3PWM9_9STRA</name>
<evidence type="ECO:0000256" key="6">
    <source>
        <dbReference type="ARBA" id="ARBA00023136"/>
    </source>
</evidence>
<dbReference type="InterPro" id="IPR039163">
    <property type="entry name" value="EMC7"/>
</dbReference>
<keyword evidence="12" id="KW-1185">Reference proteome</keyword>
<dbReference type="InterPro" id="IPR013784">
    <property type="entry name" value="Carb-bd-like_fold"/>
</dbReference>
<dbReference type="PANTHER" id="PTHR13605">
    <property type="entry name" value="ER MEMBRANE PROTEIN COMPLEX SUBUNIT 7"/>
    <property type="match status" value="1"/>
</dbReference>
<proteinExistence type="inferred from homology"/>
<accession>A0ABD3PWM9</accession>
<evidence type="ECO:0000259" key="10">
    <source>
        <dbReference type="Pfam" id="PF09430"/>
    </source>
</evidence>
<evidence type="ECO:0000256" key="7">
    <source>
        <dbReference type="SAM" id="MobiDB-lite"/>
    </source>
</evidence>
<feature type="transmembrane region" description="Helical" evidence="8">
    <location>
        <begin position="138"/>
        <end position="160"/>
    </location>
</feature>
<keyword evidence="4 9" id="KW-0732">Signal</keyword>
<evidence type="ECO:0000256" key="1">
    <source>
        <dbReference type="ARBA" id="ARBA00004167"/>
    </source>
</evidence>
<dbReference type="GO" id="GO:0016020">
    <property type="term" value="C:membrane"/>
    <property type="evidence" value="ECO:0007669"/>
    <property type="project" value="UniProtKB-SubCell"/>
</dbReference>
<feature type="domain" description="ER membrane protein complex subunit 7 beta-sandwich" evidence="10">
    <location>
        <begin position="39"/>
        <end position="151"/>
    </location>
</feature>
<keyword evidence="3 8" id="KW-0812">Transmembrane</keyword>
<evidence type="ECO:0000256" key="8">
    <source>
        <dbReference type="SAM" id="Phobius"/>
    </source>
</evidence>
<comment type="subcellular location">
    <subcellularLocation>
        <location evidence="1">Membrane</location>
        <topology evidence="1">Single-pass membrane protein</topology>
    </subcellularLocation>
</comment>
<evidence type="ECO:0000313" key="12">
    <source>
        <dbReference type="Proteomes" id="UP001516023"/>
    </source>
</evidence>
<comment type="similarity">
    <text evidence="2">Belongs to the EMC7 family.</text>
</comment>
<reference evidence="11 12" key="1">
    <citation type="journal article" date="2020" name="G3 (Bethesda)">
        <title>Improved Reference Genome for Cyclotella cryptica CCMP332, a Model for Cell Wall Morphogenesis, Salinity Adaptation, and Lipid Production in Diatoms (Bacillariophyta).</title>
        <authorList>
            <person name="Roberts W.R."/>
            <person name="Downey K.M."/>
            <person name="Ruck E.C."/>
            <person name="Traller J.C."/>
            <person name="Alverson A.J."/>
        </authorList>
    </citation>
    <scope>NUCLEOTIDE SEQUENCE [LARGE SCALE GENOMIC DNA]</scope>
    <source>
        <strain evidence="11 12">CCMP332</strain>
    </source>
</reference>
<dbReference type="EMBL" id="JABMIG020000111">
    <property type="protein sequence ID" value="KAL3791676.1"/>
    <property type="molecule type" value="Genomic_DNA"/>
</dbReference>